<dbReference type="SUPFAM" id="SSF51905">
    <property type="entry name" value="FAD/NAD(P)-binding domain"/>
    <property type="match status" value="1"/>
</dbReference>
<dbReference type="Gene3D" id="1.25.40.80">
    <property type="match status" value="1"/>
</dbReference>
<gene>
    <name evidence="3" type="ORF">DI536_34730</name>
</gene>
<dbReference type="EMBL" id="QFQP01000063">
    <property type="protein sequence ID" value="PZR04162.1"/>
    <property type="molecule type" value="Genomic_DNA"/>
</dbReference>
<dbReference type="InterPro" id="IPR014729">
    <property type="entry name" value="Rossmann-like_a/b/a_fold"/>
</dbReference>
<dbReference type="SUPFAM" id="SSF48173">
    <property type="entry name" value="Cryptochrome/photolyase FAD-binding domain"/>
    <property type="match status" value="1"/>
</dbReference>
<comment type="cofactor">
    <cofactor evidence="1">
        <name>(6R)-5,10-methylene-5,6,7,8-tetrahydrofolate</name>
        <dbReference type="ChEBI" id="CHEBI:15636"/>
    </cofactor>
</comment>
<dbReference type="PROSITE" id="PS51645">
    <property type="entry name" value="PHR_CRY_ALPHA_BETA"/>
    <property type="match status" value="1"/>
</dbReference>
<reference evidence="3 4" key="1">
    <citation type="submission" date="2017-08" db="EMBL/GenBank/DDBJ databases">
        <title>Infants hospitalized years apart are colonized by the same room-sourced microbial strains.</title>
        <authorList>
            <person name="Brooks B."/>
            <person name="Olm M.R."/>
            <person name="Firek B.A."/>
            <person name="Baker R."/>
            <person name="Thomas B.C."/>
            <person name="Morowitz M.J."/>
            <person name="Banfield J.F."/>
        </authorList>
    </citation>
    <scope>NUCLEOTIDE SEQUENCE [LARGE SCALE GENOMIC DNA]</scope>
    <source>
        <strain evidence="3">S2_003_000_R2_14</strain>
    </source>
</reference>
<proteinExistence type="predicted"/>
<sequence length="756" mass="82814">MLPPHLHERVEPGAPPPREGNAVIYWMRVAARAWENPALDVALHAARALEKPLCVYQCVATSGLVNDRQQTFVWEGVREVETALTARGIECVVEQRAEAFDASRFSKAALVVSDFSPVPSLRAEDDAAKAVAPLWRVDASCLIPVWKFTRAAGGLEEFLSWRAQQHFTVYPEEAFAPVTTRRGFELSDAVDHSVAPVHHTRGGSTCAVARWRSFSGNELSPLSAYLHYGHLSPFTVARETPRLGVLLEHRELAWNFCLHHARPSAFEALPEWARETLREHERDARSSLLSFEQLARAQTGDLVWDAIARQLLVHGEVSAPLRDVWLKALLPWSRTAAEAMSVAAELLGRYALDGNAPTTHAGIALAFGALEQPSPLETPFFGVVRSASTKELEKTLEVGEFERRAHRPSRGSPLTVAVIGAGVAGAAAARTLVDAGHVVTLFDRGRAAGGRLATRAEGPLRFDTGAPYFTVRDERFARWARAWWQERVLAQWKGVIEGEVREEASDLVKLVGVPSMDVVVKRLLLGLDVRFGVDVNSLTRDGSRWRLMNSEGASLGEYEVAVVATQPARASELVDPSSYELASRIREVEMAPRWAVMAHFGEGLGLPWDGLISTVGPLSWLAKNSSKPERPLLGGESWVLHASAEWSRAHLEDAKEDVAAVLMDALWATTGARSQAPVFLDAHRWKSGLTEKPLGVSCLWDASLQLAVCGDWCLGSRVEEAFLSGTAAGARINALPGGELPSQEAPRRPEFQLELL</sequence>
<evidence type="ECO:0000256" key="1">
    <source>
        <dbReference type="ARBA" id="ARBA00001932"/>
    </source>
</evidence>
<comment type="caution">
    <text evidence="3">The sequence shown here is derived from an EMBL/GenBank/DDBJ whole genome shotgun (WGS) entry which is preliminary data.</text>
</comment>
<evidence type="ECO:0000313" key="3">
    <source>
        <dbReference type="EMBL" id="PZR04162.1"/>
    </source>
</evidence>
<dbReference type="PANTHER" id="PTHR16128:SF5">
    <property type="entry name" value="FAD_NAD(P)-BINDING OXIDOREDUCTASE FAMILY PROTEIN"/>
    <property type="match status" value="1"/>
</dbReference>
<dbReference type="AlphaFoldDB" id="A0A2W5SMK6"/>
<dbReference type="InterPro" id="IPR036155">
    <property type="entry name" value="Crypto/Photolyase_N_sf"/>
</dbReference>
<protein>
    <recommendedName>
        <fullName evidence="2">Photolyase/cryptochrome alpha/beta domain-containing protein</fullName>
    </recommendedName>
</protein>
<dbReference type="Gene3D" id="1.10.579.10">
    <property type="entry name" value="DNA Cyclobutane Dipyrimidine Photolyase, subunit A, domain 3"/>
    <property type="match status" value="1"/>
</dbReference>
<dbReference type="InterPro" id="IPR036134">
    <property type="entry name" value="Crypto/Photolyase_FAD-like_sf"/>
</dbReference>
<accession>A0A2W5SMK6</accession>
<dbReference type="Gene3D" id="3.40.50.620">
    <property type="entry name" value="HUPs"/>
    <property type="match status" value="1"/>
</dbReference>
<evidence type="ECO:0000313" key="4">
    <source>
        <dbReference type="Proteomes" id="UP000249061"/>
    </source>
</evidence>
<dbReference type="InterPro" id="IPR006050">
    <property type="entry name" value="DNA_photolyase_N"/>
</dbReference>
<dbReference type="Pfam" id="PF13450">
    <property type="entry name" value="NAD_binding_8"/>
    <property type="match status" value="1"/>
</dbReference>
<dbReference type="Gene3D" id="3.90.660.10">
    <property type="match status" value="1"/>
</dbReference>
<dbReference type="Pfam" id="PF00875">
    <property type="entry name" value="DNA_photolyase"/>
    <property type="match status" value="1"/>
</dbReference>
<name>A0A2W5SMK6_9BACT</name>
<evidence type="ECO:0000259" key="2">
    <source>
        <dbReference type="PROSITE" id="PS51645"/>
    </source>
</evidence>
<dbReference type="Proteomes" id="UP000249061">
    <property type="component" value="Unassembled WGS sequence"/>
</dbReference>
<dbReference type="PANTHER" id="PTHR16128">
    <property type="entry name" value="FAD/NAD(P)-BINDING OXIDOREDUCTASE FAMILY PROTEIN"/>
    <property type="match status" value="1"/>
</dbReference>
<dbReference type="Gene3D" id="3.50.50.60">
    <property type="entry name" value="FAD/NAD(P)-binding domain"/>
    <property type="match status" value="1"/>
</dbReference>
<feature type="domain" description="Photolyase/cryptochrome alpha/beta" evidence="2">
    <location>
        <begin position="21"/>
        <end position="145"/>
    </location>
</feature>
<dbReference type="InterPro" id="IPR036188">
    <property type="entry name" value="FAD/NAD-bd_sf"/>
</dbReference>
<dbReference type="SUPFAM" id="SSF52425">
    <property type="entry name" value="Cryptochrome/photolyase, N-terminal domain"/>
    <property type="match status" value="1"/>
</dbReference>
<organism evidence="3 4">
    <name type="scientific">Archangium gephyra</name>
    <dbReference type="NCBI Taxonomy" id="48"/>
    <lineage>
        <taxon>Bacteria</taxon>
        <taxon>Pseudomonadati</taxon>
        <taxon>Myxococcota</taxon>
        <taxon>Myxococcia</taxon>
        <taxon>Myxococcales</taxon>
        <taxon>Cystobacterineae</taxon>
        <taxon>Archangiaceae</taxon>
        <taxon>Archangium</taxon>
    </lineage>
</organism>